<dbReference type="KEGG" id="mnv:MNVI_07250"/>
<keyword evidence="1" id="KW-0812">Transmembrane</keyword>
<evidence type="ECO:0000313" key="2">
    <source>
        <dbReference type="EMBL" id="BBY05407.1"/>
    </source>
</evidence>
<gene>
    <name evidence="2" type="ORF">MNVI_07250</name>
</gene>
<feature type="transmembrane region" description="Helical" evidence="1">
    <location>
        <begin position="35"/>
        <end position="53"/>
    </location>
</feature>
<dbReference type="EMBL" id="AP022583">
    <property type="protein sequence ID" value="BBY05407.1"/>
    <property type="molecule type" value="Genomic_DNA"/>
</dbReference>
<reference evidence="2 3" key="1">
    <citation type="journal article" date="2019" name="Emerg. Microbes Infect.">
        <title>Comprehensive subspecies identification of 175 nontuberculous mycobacteria species based on 7547 genomic profiles.</title>
        <authorList>
            <person name="Matsumoto Y."/>
            <person name="Kinjo T."/>
            <person name="Motooka D."/>
            <person name="Nabeya D."/>
            <person name="Jung N."/>
            <person name="Uechi K."/>
            <person name="Horii T."/>
            <person name="Iida T."/>
            <person name="Fujita J."/>
            <person name="Nakamura S."/>
        </authorList>
    </citation>
    <scope>NUCLEOTIDE SEQUENCE [LARGE SCALE GENOMIC DNA]</scope>
    <source>
        <strain evidence="2 3">JCM 16367</strain>
    </source>
</reference>
<dbReference type="Proteomes" id="UP000466894">
    <property type="component" value="Chromosome"/>
</dbReference>
<sequence length="77" mass="7978">MNGDNISMGVLAKDPWQFTPERKARVMKAQTRKRTLRAAVVAAVLTAGLLTSGCTMPTPGGPVAAMGGVGFSIGSHH</sequence>
<keyword evidence="1" id="KW-1133">Transmembrane helix</keyword>
<organism evidence="2 3">
    <name type="scientific">Mycobacterium noviomagense</name>
    <dbReference type="NCBI Taxonomy" id="459858"/>
    <lineage>
        <taxon>Bacteria</taxon>
        <taxon>Bacillati</taxon>
        <taxon>Actinomycetota</taxon>
        <taxon>Actinomycetes</taxon>
        <taxon>Mycobacteriales</taxon>
        <taxon>Mycobacteriaceae</taxon>
        <taxon>Mycobacterium</taxon>
    </lineage>
</organism>
<evidence type="ECO:0000313" key="3">
    <source>
        <dbReference type="Proteomes" id="UP000466894"/>
    </source>
</evidence>
<keyword evidence="1" id="KW-0472">Membrane</keyword>
<protein>
    <submittedName>
        <fullName evidence="2">Uncharacterized protein</fullName>
    </submittedName>
</protein>
<evidence type="ECO:0000256" key="1">
    <source>
        <dbReference type="SAM" id="Phobius"/>
    </source>
</evidence>
<dbReference type="AlphaFoldDB" id="A0A7I7P9Z4"/>
<accession>A0A7I7P9Z4</accession>
<name>A0A7I7P9Z4_9MYCO</name>
<proteinExistence type="predicted"/>